<dbReference type="PANTHER" id="PTHR23430">
    <property type="entry name" value="HISTONE H2A"/>
    <property type="match status" value="1"/>
</dbReference>
<dbReference type="InterPro" id="IPR002119">
    <property type="entry name" value="Histone_H2A"/>
</dbReference>
<evidence type="ECO:0000256" key="1">
    <source>
        <dbReference type="RuleBase" id="RU003767"/>
    </source>
</evidence>
<sequence length="271" mass="28407">MEVSDSASDVGDGPDDDDLAFVAPVLGSVDGIYTAEEVEALAEARRVAEASGGVFKSADRPAAWIKSLRALVKKVTTAQAGAGGATAAETSAPTRVSLSKGAAALLADLIDDIIASLYREMVPLAKMNKRSAFIADDVVSAIKLHFPGEVAKYAAADVARTLSSLAAGSGVPVLLHLSHVKQVFESQELLAPIYNRETLPAVAAAVEFVVSEVLELAINAMRDTKAGRLTARHVKLAIGNDMELERMFHKVCLAGGGVIPNIHGVLLPMRR</sequence>
<dbReference type="eggNOG" id="KOG1756">
    <property type="taxonomic scope" value="Eukaryota"/>
</dbReference>
<dbReference type="GeneID" id="25564267"/>
<dbReference type="AlphaFoldDB" id="A0A0L0DCF7"/>
<dbReference type="InterPro" id="IPR009072">
    <property type="entry name" value="Histone-fold"/>
</dbReference>
<gene>
    <name evidence="3" type="ORF">AMSG_04737</name>
</gene>
<feature type="domain" description="Histone H2A C-terminal" evidence="2">
    <location>
        <begin position="243"/>
        <end position="268"/>
    </location>
</feature>
<comment type="subcellular location">
    <subcellularLocation>
        <location evidence="1">Nucleus</location>
    </subcellularLocation>
</comment>
<organism evidence="3 4">
    <name type="scientific">Thecamonas trahens ATCC 50062</name>
    <dbReference type="NCBI Taxonomy" id="461836"/>
    <lineage>
        <taxon>Eukaryota</taxon>
        <taxon>Apusozoa</taxon>
        <taxon>Apusomonadida</taxon>
        <taxon>Apusomonadidae</taxon>
        <taxon>Thecamonas</taxon>
    </lineage>
</organism>
<reference evidence="3 4" key="1">
    <citation type="submission" date="2010-05" db="EMBL/GenBank/DDBJ databases">
        <title>The Genome Sequence of Thecamonas trahens ATCC 50062.</title>
        <authorList>
            <consortium name="The Broad Institute Genome Sequencing Platform"/>
            <person name="Russ C."/>
            <person name="Cuomo C."/>
            <person name="Shea T."/>
            <person name="Young S.K."/>
            <person name="Zeng Q."/>
            <person name="Koehrsen M."/>
            <person name="Haas B."/>
            <person name="Borodovsky M."/>
            <person name="Guigo R."/>
            <person name="Alvarado L."/>
            <person name="Berlin A."/>
            <person name="Bochicchio J."/>
            <person name="Borenstein D."/>
            <person name="Chapman S."/>
            <person name="Chen Z."/>
            <person name="Freedman E."/>
            <person name="Gellesch M."/>
            <person name="Goldberg J."/>
            <person name="Griggs A."/>
            <person name="Gujja S."/>
            <person name="Heilman E."/>
            <person name="Heiman D."/>
            <person name="Hepburn T."/>
            <person name="Howarth C."/>
            <person name="Jen D."/>
            <person name="Larson L."/>
            <person name="Mehta T."/>
            <person name="Park D."/>
            <person name="Pearson M."/>
            <person name="Roberts A."/>
            <person name="Saif S."/>
            <person name="Shenoy N."/>
            <person name="Sisk P."/>
            <person name="Stolte C."/>
            <person name="Sykes S."/>
            <person name="Thomson T."/>
            <person name="Walk T."/>
            <person name="White J."/>
            <person name="Yandava C."/>
            <person name="Burger G."/>
            <person name="Gray M.W."/>
            <person name="Holland P.W.H."/>
            <person name="King N."/>
            <person name="Lang F.B.F."/>
            <person name="Roger A.J."/>
            <person name="Ruiz-Trillo I."/>
            <person name="Lander E."/>
            <person name="Nusbaum C."/>
        </authorList>
    </citation>
    <scope>NUCLEOTIDE SEQUENCE [LARGE SCALE GENOMIC DNA]</scope>
    <source>
        <strain evidence="3 4">ATCC 50062</strain>
    </source>
</reference>
<dbReference type="Gene3D" id="1.10.20.10">
    <property type="entry name" value="Histone, subunit A"/>
    <property type="match status" value="2"/>
</dbReference>
<dbReference type="GO" id="GO:0046982">
    <property type="term" value="F:protein heterodimerization activity"/>
    <property type="evidence" value="ECO:0007669"/>
    <property type="project" value="InterPro"/>
</dbReference>
<keyword evidence="1" id="KW-0158">Chromosome</keyword>
<dbReference type="EMBL" id="GL349452">
    <property type="protein sequence ID" value="KNC48993.1"/>
    <property type="molecule type" value="Genomic_DNA"/>
</dbReference>
<proteinExistence type="inferred from homology"/>
<name>A0A0L0DCF7_THETB</name>
<comment type="similarity">
    <text evidence="1">Belongs to the histone H2A family.</text>
</comment>
<keyword evidence="1" id="KW-0539">Nucleus</keyword>
<dbReference type="SUPFAM" id="SSF47113">
    <property type="entry name" value="Histone-fold"/>
    <property type="match status" value="2"/>
</dbReference>
<dbReference type="SMART" id="SM00414">
    <property type="entry name" value="H2A"/>
    <property type="match status" value="1"/>
</dbReference>
<keyword evidence="1" id="KW-0238">DNA-binding</keyword>
<dbReference type="GO" id="GO:0000786">
    <property type="term" value="C:nucleosome"/>
    <property type="evidence" value="ECO:0007669"/>
    <property type="project" value="UniProtKB-KW"/>
</dbReference>
<dbReference type="InterPro" id="IPR032454">
    <property type="entry name" value="Histone_H2A_C"/>
</dbReference>
<dbReference type="GO" id="GO:0005634">
    <property type="term" value="C:nucleus"/>
    <property type="evidence" value="ECO:0007669"/>
    <property type="project" value="UniProtKB-SubCell"/>
</dbReference>
<keyword evidence="1" id="KW-0544">Nucleosome core</keyword>
<dbReference type="GO" id="GO:0003677">
    <property type="term" value="F:DNA binding"/>
    <property type="evidence" value="ECO:0007669"/>
    <property type="project" value="UniProtKB-KW"/>
</dbReference>
<comment type="subunit">
    <text evidence="1">The nucleosome is a histone octamer containing two molecules each of H2A, H2B, H3 and H4 assembled in one H3-H4 heterotetramer and two H2A-H2B heterodimers. The octamer wraps approximately 147 bp of DNA.</text>
</comment>
<evidence type="ECO:0000259" key="2">
    <source>
        <dbReference type="Pfam" id="PF16211"/>
    </source>
</evidence>
<dbReference type="Pfam" id="PF16211">
    <property type="entry name" value="Histone_H2A_C"/>
    <property type="match status" value="1"/>
</dbReference>
<dbReference type="PRINTS" id="PR00620">
    <property type="entry name" value="HISTONEH2A"/>
</dbReference>
<dbReference type="RefSeq" id="XP_013758406.1">
    <property type="nucleotide sequence ID" value="XM_013902952.1"/>
</dbReference>
<protein>
    <recommendedName>
        <fullName evidence="1">Histone H2A</fullName>
    </recommendedName>
</protein>
<dbReference type="Proteomes" id="UP000054408">
    <property type="component" value="Unassembled WGS sequence"/>
</dbReference>
<evidence type="ECO:0000313" key="3">
    <source>
        <dbReference type="EMBL" id="KNC48993.1"/>
    </source>
</evidence>
<keyword evidence="4" id="KW-1185">Reference proteome</keyword>
<dbReference type="STRING" id="461836.A0A0L0DCF7"/>
<dbReference type="OrthoDB" id="9799930at2759"/>
<accession>A0A0L0DCF7</accession>
<dbReference type="GO" id="GO:0030527">
    <property type="term" value="F:structural constituent of chromatin"/>
    <property type="evidence" value="ECO:0007669"/>
    <property type="project" value="InterPro"/>
</dbReference>
<evidence type="ECO:0000313" key="4">
    <source>
        <dbReference type="Proteomes" id="UP000054408"/>
    </source>
</evidence>